<evidence type="ECO:0000259" key="6">
    <source>
        <dbReference type="PROSITE" id="PS50950"/>
    </source>
</evidence>
<dbReference type="Pfam" id="PF05485">
    <property type="entry name" value="THAP"/>
    <property type="match status" value="1"/>
</dbReference>
<sequence>MPKSCCAVGCSNNNVKDKKLSFHIFPMDPDRRTKWVNAVKRVEPDGSEWTPTHTTVLCGEHFLSGKNRF</sequence>
<dbReference type="InterPro" id="IPR052224">
    <property type="entry name" value="THAP_domain_protein"/>
</dbReference>
<dbReference type="PANTHER" id="PTHR46927:SF3">
    <property type="entry name" value="THAP-TYPE DOMAIN-CONTAINING PROTEIN"/>
    <property type="match status" value="1"/>
</dbReference>
<reference evidence="7" key="2">
    <citation type="submission" date="2025-09" db="UniProtKB">
        <authorList>
            <consortium name="Ensembl"/>
        </authorList>
    </citation>
    <scope>IDENTIFICATION</scope>
</reference>
<name>A0A672FZ39_SALFA</name>
<dbReference type="AlphaFoldDB" id="A0A672FZ39"/>
<feature type="domain" description="THAP-type" evidence="6">
    <location>
        <begin position="1"/>
        <end position="69"/>
    </location>
</feature>
<dbReference type="OMA" id="SRLWICA"/>
<evidence type="ECO:0000256" key="2">
    <source>
        <dbReference type="ARBA" id="ARBA00022771"/>
    </source>
</evidence>
<keyword evidence="8" id="KW-1185">Reference proteome</keyword>
<evidence type="ECO:0000256" key="4">
    <source>
        <dbReference type="ARBA" id="ARBA00023125"/>
    </source>
</evidence>
<proteinExistence type="predicted"/>
<keyword evidence="1" id="KW-0479">Metal-binding</keyword>
<reference evidence="7" key="1">
    <citation type="submission" date="2025-08" db="UniProtKB">
        <authorList>
            <consortium name="Ensembl"/>
        </authorList>
    </citation>
    <scope>IDENTIFICATION</scope>
</reference>
<keyword evidence="4 5" id="KW-0238">DNA-binding</keyword>
<organism evidence="7 8">
    <name type="scientific">Salarias fasciatus</name>
    <name type="common">Jewelled blenny</name>
    <name type="synonym">Blennius fasciatus</name>
    <dbReference type="NCBI Taxonomy" id="181472"/>
    <lineage>
        <taxon>Eukaryota</taxon>
        <taxon>Metazoa</taxon>
        <taxon>Chordata</taxon>
        <taxon>Craniata</taxon>
        <taxon>Vertebrata</taxon>
        <taxon>Euteleostomi</taxon>
        <taxon>Actinopterygii</taxon>
        <taxon>Neopterygii</taxon>
        <taxon>Teleostei</taxon>
        <taxon>Neoteleostei</taxon>
        <taxon>Acanthomorphata</taxon>
        <taxon>Ovalentaria</taxon>
        <taxon>Blenniimorphae</taxon>
        <taxon>Blenniiformes</taxon>
        <taxon>Blennioidei</taxon>
        <taxon>Blenniidae</taxon>
        <taxon>Salariinae</taxon>
        <taxon>Salarias</taxon>
    </lineage>
</organism>
<evidence type="ECO:0000256" key="3">
    <source>
        <dbReference type="ARBA" id="ARBA00022833"/>
    </source>
</evidence>
<evidence type="ECO:0000313" key="7">
    <source>
        <dbReference type="Ensembl" id="ENSSFAP00005010085.1"/>
    </source>
</evidence>
<evidence type="ECO:0000313" key="8">
    <source>
        <dbReference type="Proteomes" id="UP000472267"/>
    </source>
</evidence>
<evidence type="ECO:0000256" key="1">
    <source>
        <dbReference type="ARBA" id="ARBA00022723"/>
    </source>
</evidence>
<dbReference type="GO" id="GO:0008270">
    <property type="term" value="F:zinc ion binding"/>
    <property type="evidence" value="ECO:0007669"/>
    <property type="project" value="UniProtKB-KW"/>
</dbReference>
<dbReference type="Proteomes" id="UP000472267">
    <property type="component" value="Unassembled WGS sequence"/>
</dbReference>
<keyword evidence="2 5" id="KW-0863">Zinc-finger</keyword>
<dbReference type="PROSITE" id="PS50950">
    <property type="entry name" value="ZF_THAP"/>
    <property type="match status" value="1"/>
</dbReference>
<evidence type="ECO:0000256" key="5">
    <source>
        <dbReference type="PROSITE-ProRule" id="PRU00309"/>
    </source>
</evidence>
<dbReference type="PANTHER" id="PTHR46927">
    <property type="entry name" value="AGAP005574-PA"/>
    <property type="match status" value="1"/>
</dbReference>
<accession>A0A672FZ39</accession>
<dbReference type="GO" id="GO:0003677">
    <property type="term" value="F:DNA binding"/>
    <property type="evidence" value="ECO:0007669"/>
    <property type="project" value="UniProtKB-UniRule"/>
</dbReference>
<dbReference type="InterPro" id="IPR006612">
    <property type="entry name" value="THAP_Znf"/>
</dbReference>
<dbReference type="SUPFAM" id="SSF57716">
    <property type="entry name" value="Glucocorticoid receptor-like (DNA-binding domain)"/>
    <property type="match status" value="1"/>
</dbReference>
<keyword evidence="3" id="KW-0862">Zinc</keyword>
<dbReference type="Ensembl" id="ENSSFAT00005010541.1">
    <property type="protein sequence ID" value="ENSSFAP00005010085.1"/>
    <property type="gene ID" value="ENSSFAG00005005734.1"/>
</dbReference>
<protein>
    <recommendedName>
        <fullName evidence="6">THAP-type domain-containing protein</fullName>
    </recommendedName>
</protein>
<dbReference type="InParanoid" id="A0A672FZ39"/>